<comment type="subcellular location">
    <subcellularLocation>
        <location evidence="2">Membrane</location>
        <topology evidence="2">Single-pass membrane protein</topology>
    </subcellularLocation>
</comment>
<dbReference type="GO" id="GO:0005506">
    <property type="term" value="F:iron ion binding"/>
    <property type="evidence" value="ECO:0007669"/>
    <property type="project" value="InterPro"/>
</dbReference>
<evidence type="ECO:0000256" key="5">
    <source>
        <dbReference type="ARBA" id="ARBA00022617"/>
    </source>
</evidence>
<evidence type="ECO:0008006" key="17">
    <source>
        <dbReference type="Google" id="ProtNLM"/>
    </source>
</evidence>
<evidence type="ECO:0000256" key="10">
    <source>
        <dbReference type="ARBA" id="ARBA00023004"/>
    </source>
</evidence>
<dbReference type="EMBL" id="KE504271">
    <property type="protein sequence ID" value="EPS93495.1"/>
    <property type="molecule type" value="Genomic_DNA"/>
</dbReference>
<evidence type="ECO:0000256" key="8">
    <source>
        <dbReference type="ARBA" id="ARBA00022989"/>
    </source>
</evidence>
<organism evidence="15 16">
    <name type="scientific">Fomitopsis schrenkii</name>
    <name type="common">Brown rot fungus</name>
    <dbReference type="NCBI Taxonomy" id="2126942"/>
    <lineage>
        <taxon>Eukaryota</taxon>
        <taxon>Fungi</taxon>
        <taxon>Dikarya</taxon>
        <taxon>Basidiomycota</taxon>
        <taxon>Agaricomycotina</taxon>
        <taxon>Agaricomycetes</taxon>
        <taxon>Polyporales</taxon>
        <taxon>Fomitopsis</taxon>
    </lineage>
</organism>
<evidence type="ECO:0000256" key="12">
    <source>
        <dbReference type="ARBA" id="ARBA00023136"/>
    </source>
</evidence>
<dbReference type="GO" id="GO:0016705">
    <property type="term" value="F:oxidoreductase activity, acting on paired donors, with incorporation or reduction of molecular oxygen"/>
    <property type="evidence" value="ECO:0007669"/>
    <property type="project" value="InterPro"/>
</dbReference>
<dbReference type="eggNOG" id="KOG0156">
    <property type="taxonomic scope" value="Eukaryota"/>
</dbReference>
<gene>
    <name evidence="15" type="ORF">FOMPIDRAFT_1039072</name>
</gene>
<dbReference type="HOGENOM" id="CLU_001570_2_3_1"/>
<dbReference type="OrthoDB" id="2789670at2759"/>
<evidence type="ECO:0000313" key="15">
    <source>
        <dbReference type="EMBL" id="EPS93495.1"/>
    </source>
</evidence>
<dbReference type="PRINTS" id="PR00463">
    <property type="entry name" value="EP450I"/>
</dbReference>
<keyword evidence="11 14" id="KW-0503">Monooxygenase</keyword>
<dbReference type="InterPro" id="IPR017972">
    <property type="entry name" value="Cyt_P450_CS"/>
</dbReference>
<evidence type="ECO:0000256" key="1">
    <source>
        <dbReference type="ARBA" id="ARBA00001971"/>
    </source>
</evidence>
<evidence type="ECO:0000256" key="9">
    <source>
        <dbReference type="ARBA" id="ARBA00023002"/>
    </source>
</evidence>
<evidence type="ECO:0000256" key="2">
    <source>
        <dbReference type="ARBA" id="ARBA00004167"/>
    </source>
</evidence>
<dbReference type="CDD" id="cd11065">
    <property type="entry name" value="CYP64-like"/>
    <property type="match status" value="1"/>
</dbReference>
<dbReference type="PANTHER" id="PTHR46300:SF7">
    <property type="entry name" value="P450, PUTATIVE (EUROFUNG)-RELATED"/>
    <property type="match status" value="1"/>
</dbReference>
<dbReference type="SUPFAM" id="SSF48264">
    <property type="entry name" value="Cytochrome P450"/>
    <property type="match status" value="1"/>
</dbReference>
<dbReference type="InterPro" id="IPR050364">
    <property type="entry name" value="Cytochrome_P450_fung"/>
</dbReference>
<dbReference type="GO" id="GO:0016020">
    <property type="term" value="C:membrane"/>
    <property type="evidence" value="ECO:0007669"/>
    <property type="project" value="UniProtKB-SubCell"/>
</dbReference>
<proteinExistence type="inferred from homology"/>
<name>S8EUY9_FOMSC</name>
<comment type="cofactor">
    <cofactor evidence="1 13">
        <name>heme</name>
        <dbReference type="ChEBI" id="CHEBI:30413"/>
    </cofactor>
</comment>
<comment type="similarity">
    <text evidence="4 14">Belongs to the cytochrome P450 family.</text>
</comment>
<protein>
    <recommendedName>
        <fullName evidence="17">Cytochrome P450</fullName>
    </recommendedName>
</protein>
<dbReference type="PROSITE" id="PS00086">
    <property type="entry name" value="CYTOCHROME_P450"/>
    <property type="match status" value="1"/>
</dbReference>
<dbReference type="PANTHER" id="PTHR46300">
    <property type="entry name" value="P450, PUTATIVE (EUROFUNG)-RELATED-RELATED"/>
    <property type="match status" value="1"/>
</dbReference>
<keyword evidence="9 14" id="KW-0560">Oxidoreductase</keyword>
<evidence type="ECO:0000256" key="6">
    <source>
        <dbReference type="ARBA" id="ARBA00022692"/>
    </source>
</evidence>
<dbReference type="PRINTS" id="PR00385">
    <property type="entry name" value="P450"/>
</dbReference>
<keyword evidence="8" id="KW-1133">Transmembrane helix</keyword>
<dbReference type="InterPro" id="IPR002401">
    <property type="entry name" value="Cyt_P450_E_grp-I"/>
</dbReference>
<reference evidence="15 16" key="1">
    <citation type="journal article" date="2012" name="Science">
        <title>The Paleozoic origin of enzymatic lignin decomposition reconstructed from 31 fungal genomes.</title>
        <authorList>
            <person name="Floudas D."/>
            <person name="Binder M."/>
            <person name="Riley R."/>
            <person name="Barry K."/>
            <person name="Blanchette R.A."/>
            <person name="Henrissat B."/>
            <person name="Martinez A.T."/>
            <person name="Otillar R."/>
            <person name="Spatafora J.W."/>
            <person name="Yadav J.S."/>
            <person name="Aerts A."/>
            <person name="Benoit I."/>
            <person name="Boyd A."/>
            <person name="Carlson A."/>
            <person name="Copeland A."/>
            <person name="Coutinho P.M."/>
            <person name="de Vries R.P."/>
            <person name="Ferreira P."/>
            <person name="Findley K."/>
            <person name="Foster B."/>
            <person name="Gaskell J."/>
            <person name="Glotzer D."/>
            <person name="Gorecki P."/>
            <person name="Heitman J."/>
            <person name="Hesse C."/>
            <person name="Hori C."/>
            <person name="Igarashi K."/>
            <person name="Jurgens J.A."/>
            <person name="Kallen N."/>
            <person name="Kersten P."/>
            <person name="Kohler A."/>
            <person name="Kuees U."/>
            <person name="Kumar T.K.A."/>
            <person name="Kuo A."/>
            <person name="LaButti K."/>
            <person name="Larrondo L.F."/>
            <person name="Lindquist E."/>
            <person name="Ling A."/>
            <person name="Lombard V."/>
            <person name="Lucas S."/>
            <person name="Lundell T."/>
            <person name="Martin R."/>
            <person name="McLaughlin D.J."/>
            <person name="Morgenstern I."/>
            <person name="Morin E."/>
            <person name="Murat C."/>
            <person name="Nagy L.G."/>
            <person name="Nolan M."/>
            <person name="Ohm R.A."/>
            <person name="Patyshakuliyeva A."/>
            <person name="Rokas A."/>
            <person name="Ruiz-Duenas F.J."/>
            <person name="Sabat G."/>
            <person name="Salamov A."/>
            <person name="Samejima M."/>
            <person name="Schmutz J."/>
            <person name="Slot J.C."/>
            <person name="St John F."/>
            <person name="Stenlid J."/>
            <person name="Sun H."/>
            <person name="Sun S."/>
            <person name="Syed K."/>
            <person name="Tsang A."/>
            <person name="Wiebenga A."/>
            <person name="Young D."/>
            <person name="Pisabarro A."/>
            <person name="Eastwood D.C."/>
            <person name="Martin F."/>
            <person name="Cullen D."/>
            <person name="Grigoriev I.V."/>
            <person name="Hibbett D.S."/>
        </authorList>
    </citation>
    <scope>NUCLEOTIDE SEQUENCE</scope>
    <source>
        <strain evidence="16">FP-58527</strain>
    </source>
</reference>
<evidence type="ECO:0000256" key="3">
    <source>
        <dbReference type="ARBA" id="ARBA00005179"/>
    </source>
</evidence>
<dbReference type="GO" id="GO:0004497">
    <property type="term" value="F:monooxygenase activity"/>
    <property type="evidence" value="ECO:0007669"/>
    <property type="project" value="UniProtKB-KW"/>
</dbReference>
<evidence type="ECO:0000256" key="13">
    <source>
        <dbReference type="PIRSR" id="PIRSR602401-1"/>
    </source>
</evidence>
<evidence type="ECO:0000256" key="4">
    <source>
        <dbReference type="ARBA" id="ARBA00010617"/>
    </source>
</evidence>
<evidence type="ECO:0000256" key="7">
    <source>
        <dbReference type="ARBA" id="ARBA00022723"/>
    </source>
</evidence>
<feature type="binding site" description="axial binding residue" evidence="13">
    <location>
        <position position="364"/>
    </location>
    <ligand>
        <name>heme</name>
        <dbReference type="ChEBI" id="CHEBI:30413"/>
    </ligand>
    <ligandPart>
        <name>Fe</name>
        <dbReference type="ChEBI" id="CHEBI:18248"/>
    </ligandPart>
</feature>
<keyword evidence="5 13" id="KW-0349">Heme</keyword>
<keyword evidence="10 13" id="KW-0408">Iron</keyword>
<evidence type="ECO:0000256" key="14">
    <source>
        <dbReference type="RuleBase" id="RU000461"/>
    </source>
</evidence>
<keyword evidence="16" id="KW-1185">Reference proteome</keyword>
<evidence type="ECO:0000256" key="11">
    <source>
        <dbReference type="ARBA" id="ARBA00023033"/>
    </source>
</evidence>
<dbReference type="GO" id="GO:0020037">
    <property type="term" value="F:heme binding"/>
    <property type="evidence" value="ECO:0007669"/>
    <property type="project" value="InterPro"/>
</dbReference>
<dbReference type="STRING" id="743788.S8EUY9"/>
<comment type="pathway">
    <text evidence="3">Secondary metabolite biosynthesis.</text>
</comment>
<dbReference type="InterPro" id="IPR001128">
    <property type="entry name" value="Cyt_P450"/>
</dbReference>
<keyword evidence="12" id="KW-0472">Membrane</keyword>
<accession>S8EUY9</accession>
<keyword evidence="7 13" id="KW-0479">Metal-binding</keyword>
<dbReference type="AlphaFoldDB" id="S8EUY9"/>
<dbReference type="Proteomes" id="UP000015241">
    <property type="component" value="Unassembled WGS sequence"/>
</dbReference>
<sequence length="428" mass="48274">MSRPWRHSDDPEDHHAAPTTLLSLHSARRAISELLDKRGAIYSDRPYIPMVGDLGGYGLYTALLPYGPRHREGRKIFFSHVNPRNALVLHEIQEDKVAQFVSRLAAEPASFLQHIHWLVSSITLRLTHGLTIQSLDDPIIGLVEDVIGDFSKMSAPGAYLVDSFPSLKYVPDWFPGAGFAKCARARLFRAEDKLYAMVKEQVNNSNATPEEEKMYKQLGIMFYTGRSFWTSSAIESFLILMAQHPDVQRKVQAEVDALTKRSRPTRPSDRKDLPYLNAVLWEVFRYNTAGPLALPHQVRRDDNYAGYWIPAGSTVLANTWAILHDPAIYPDPYVFDPERYLQKSDDGLNLDPRDFAFGYGRRVCPGQMLAEDVVFLTSANILTSFDVSDAFSLDGSVPKWSGGTVSRHEPFRCTVKPRTVGYRVTSPI</sequence>
<keyword evidence="6" id="KW-0812">Transmembrane</keyword>
<evidence type="ECO:0000313" key="16">
    <source>
        <dbReference type="Proteomes" id="UP000015241"/>
    </source>
</evidence>
<dbReference type="Pfam" id="PF00067">
    <property type="entry name" value="p450"/>
    <property type="match status" value="1"/>
</dbReference>
<dbReference type="Gene3D" id="1.10.630.10">
    <property type="entry name" value="Cytochrome P450"/>
    <property type="match status" value="1"/>
</dbReference>
<dbReference type="InParanoid" id="S8EUY9"/>
<dbReference type="InterPro" id="IPR036396">
    <property type="entry name" value="Cyt_P450_sf"/>
</dbReference>